<dbReference type="OrthoDB" id="6638088at2"/>
<comment type="caution">
    <text evidence="1">The sequence shown here is derived from an EMBL/GenBank/DDBJ whole genome shotgun (WGS) entry which is preliminary data.</text>
</comment>
<proteinExistence type="predicted"/>
<name>A0A4Y8L6L0_9BACT</name>
<keyword evidence="1" id="KW-0808">Transferase</keyword>
<keyword evidence="2" id="KW-1185">Reference proteome</keyword>
<dbReference type="AlphaFoldDB" id="A0A4Y8L6L0"/>
<gene>
    <name evidence="1" type="ORF">E2605_03975</name>
</gene>
<organism evidence="1 2">
    <name type="scientific">Dysgonomonas capnocytophagoides</name>
    <dbReference type="NCBI Taxonomy" id="45254"/>
    <lineage>
        <taxon>Bacteria</taxon>
        <taxon>Pseudomonadati</taxon>
        <taxon>Bacteroidota</taxon>
        <taxon>Bacteroidia</taxon>
        <taxon>Bacteroidales</taxon>
        <taxon>Dysgonomonadaceae</taxon>
        <taxon>Dysgonomonas</taxon>
    </lineage>
</organism>
<accession>A0A4Y8L6L0</accession>
<sequence>MKILLLGEYSGLHLTLAEALKILGHEVVLASDGDGFKNYYRDIDLYRRSSGLLDTADSFGRVVANLRNFRGYDIVQLINPCFTTQNIHVNIHLYRYLKRNNGKVFLGAFGDDYFWLKACLDKKFRYSEFNIGNKENDLDYNRKVKYNWLHTKRKEANIEMAETSDGIVACLYEYFAAYEDKYADKLAYIPLPVNTGSIKYSSIDIQDKINFFIGINKARSEFKGTDLLSEALTHLQRTYPDDVAIFKAESVTYSRYLELINNAHVVLDQIYSYSPAVNGLLTMGLGKVLVSGGEPEMYRLLNETDNYPIVNIYPTEDSIYGNLESLILNKSTLSDRGMASRSFVEKHHDYIKVARQYLDFWNSK</sequence>
<dbReference type="EMBL" id="SOML01000002">
    <property type="protein sequence ID" value="TFD97784.1"/>
    <property type="molecule type" value="Genomic_DNA"/>
</dbReference>
<evidence type="ECO:0000313" key="2">
    <source>
        <dbReference type="Proteomes" id="UP000297861"/>
    </source>
</evidence>
<dbReference type="Proteomes" id="UP000297861">
    <property type="component" value="Unassembled WGS sequence"/>
</dbReference>
<protein>
    <submittedName>
        <fullName evidence="1">Glycosyltransferase family 1 protein</fullName>
    </submittedName>
</protein>
<reference evidence="1 2" key="1">
    <citation type="submission" date="2019-03" db="EMBL/GenBank/DDBJ databases">
        <title>San Antonio Military Medical Center submission to MRSN (WRAIR), pending publication.</title>
        <authorList>
            <person name="Blyth D.M."/>
            <person name="Mccarthy S.L."/>
            <person name="Schall S.E."/>
            <person name="Stam J.A."/>
            <person name="Ong A.C."/>
            <person name="Mcgann P.T."/>
        </authorList>
    </citation>
    <scope>NUCLEOTIDE SEQUENCE [LARGE SCALE GENOMIC DNA]</scope>
    <source>
        <strain evidence="1 2">MRSN571793</strain>
    </source>
</reference>
<dbReference type="SUPFAM" id="SSF53756">
    <property type="entry name" value="UDP-Glycosyltransferase/glycogen phosphorylase"/>
    <property type="match status" value="1"/>
</dbReference>
<dbReference type="STRING" id="1121485.GCA_000426485_03335"/>
<dbReference type="GO" id="GO:0016740">
    <property type="term" value="F:transferase activity"/>
    <property type="evidence" value="ECO:0007669"/>
    <property type="project" value="UniProtKB-KW"/>
</dbReference>
<dbReference type="RefSeq" id="WP_134435575.1">
    <property type="nucleotide sequence ID" value="NZ_SOML01000002.1"/>
</dbReference>
<evidence type="ECO:0000313" key="1">
    <source>
        <dbReference type="EMBL" id="TFD97784.1"/>
    </source>
</evidence>